<keyword evidence="1" id="KW-0812">Transmembrane</keyword>
<sequence>MKLTCPDCHQHISAADVNLKLGIGKCLACDAVFSVLDQVGSPLQMSRRNMPVAPPKHYVVDDFGPDLAIRWRWYTHAIWILVFFAIFWDGFLLVWYSMAFGHMAGANRWEWGNLIFLLFPLLHVAVGVGITYACLCCFVNRTEIKLAGGELAVWHGPLPSFGKRRVPTMDVRQLFCTERFQRSKHGGSYVYTLSVLLQNGERLVLIDNIREPQETLYLERALEERLKLVDERVPGDWIG</sequence>
<protein>
    <submittedName>
        <fullName evidence="2">Uncharacterized protein</fullName>
    </submittedName>
</protein>
<evidence type="ECO:0000313" key="3">
    <source>
        <dbReference type="Proteomes" id="UP000315017"/>
    </source>
</evidence>
<evidence type="ECO:0000313" key="2">
    <source>
        <dbReference type="EMBL" id="QDU31519.1"/>
    </source>
</evidence>
<gene>
    <name evidence="2" type="ORF">ETAA8_66780</name>
</gene>
<dbReference type="KEGG" id="aagg:ETAA8_66780"/>
<feature type="transmembrane region" description="Helical" evidence="1">
    <location>
        <begin position="77"/>
        <end position="96"/>
    </location>
</feature>
<dbReference type="Proteomes" id="UP000315017">
    <property type="component" value="Chromosome"/>
</dbReference>
<dbReference type="OrthoDB" id="277787at2"/>
<dbReference type="EMBL" id="CP036274">
    <property type="protein sequence ID" value="QDU31519.1"/>
    <property type="molecule type" value="Genomic_DNA"/>
</dbReference>
<keyword evidence="3" id="KW-1185">Reference proteome</keyword>
<feature type="transmembrane region" description="Helical" evidence="1">
    <location>
        <begin position="116"/>
        <end position="139"/>
    </location>
</feature>
<keyword evidence="1" id="KW-0472">Membrane</keyword>
<proteinExistence type="predicted"/>
<accession>A0A517YMR5</accession>
<reference evidence="2 3" key="1">
    <citation type="submission" date="2019-02" db="EMBL/GenBank/DDBJ databases">
        <title>Deep-cultivation of Planctomycetes and their phenomic and genomic characterization uncovers novel biology.</title>
        <authorList>
            <person name="Wiegand S."/>
            <person name="Jogler M."/>
            <person name="Boedeker C."/>
            <person name="Pinto D."/>
            <person name="Vollmers J."/>
            <person name="Rivas-Marin E."/>
            <person name="Kohn T."/>
            <person name="Peeters S.H."/>
            <person name="Heuer A."/>
            <person name="Rast P."/>
            <person name="Oberbeckmann S."/>
            <person name="Bunk B."/>
            <person name="Jeske O."/>
            <person name="Meyerdierks A."/>
            <person name="Storesund J.E."/>
            <person name="Kallscheuer N."/>
            <person name="Luecker S."/>
            <person name="Lage O.M."/>
            <person name="Pohl T."/>
            <person name="Merkel B.J."/>
            <person name="Hornburger P."/>
            <person name="Mueller R.-W."/>
            <person name="Bruemmer F."/>
            <person name="Labrenz M."/>
            <person name="Spormann A.M."/>
            <person name="Op den Camp H."/>
            <person name="Overmann J."/>
            <person name="Amann R."/>
            <person name="Jetten M.S.M."/>
            <person name="Mascher T."/>
            <person name="Medema M.H."/>
            <person name="Devos D.P."/>
            <person name="Kaster A.-K."/>
            <person name="Ovreas L."/>
            <person name="Rohde M."/>
            <person name="Galperin M.Y."/>
            <person name="Jogler C."/>
        </authorList>
    </citation>
    <scope>NUCLEOTIDE SEQUENCE [LARGE SCALE GENOMIC DNA]</scope>
    <source>
        <strain evidence="2 3">ETA_A8</strain>
    </source>
</reference>
<keyword evidence="1" id="KW-1133">Transmembrane helix</keyword>
<name>A0A517YMR5_9BACT</name>
<dbReference type="RefSeq" id="WP_145098781.1">
    <property type="nucleotide sequence ID" value="NZ_CP036274.1"/>
</dbReference>
<organism evidence="2 3">
    <name type="scientific">Anatilimnocola aggregata</name>
    <dbReference type="NCBI Taxonomy" id="2528021"/>
    <lineage>
        <taxon>Bacteria</taxon>
        <taxon>Pseudomonadati</taxon>
        <taxon>Planctomycetota</taxon>
        <taxon>Planctomycetia</taxon>
        <taxon>Pirellulales</taxon>
        <taxon>Pirellulaceae</taxon>
        <taxon>Anatilimnocola</taxon>
    </lineage>
</organism>
<evidence type="ECO:0000256" key="1">
    <source>
        <dbReference type="SAM" id="Phobius"/>
    </source>
</evidence>
<dbReference type="AlphaFoldDB" id="A0A517YMR5"/>